<evidence type="ECO:0000313" key="2">
    <source>
        <dbReference type="Proteomes" id="UP000018872"/>
    </source>
</evidence>
<comment type="caution">
    <text evidence="1">The sequence shown here is derived from an EMBL/GenBank/DDBJ whole genome shotgun (WGS) entry which is preliminary data.</text>
</comment>
<dbReference type="Proteomes" id="UP000018872">
    <property type="component" value="Unassembled WGS sequence"/>
</dbReference>
<organism evidence="1 2">
    <name type="scientific">Tannerella sp. oral taxon BU063 isolate Cell 5</name>
    <dbReference type="NCBI Taxonomy" id="1410950"/>
    <lineage>
        <taxon>Bacteria</taxon>
        <taxon>Pseudomonadati</taxon>
        <taxon>Bacteroidota</taxon>
        <taxon>Bacteroidia</taxon>
        <taxon>Bacteroidales</taxon>
        <taxon>Tannerellaceae</taxon>
        <taxon>Tannerella</taxon>
    </lineage>
</organism>
<accession>W2C7V4</accession>
<dbReference type="EMBL" id="AYYC01000740">
    <property type="protein sequence ID" value="ETK03210.1"/>
    <property type="molecule type" value="Genomic_DNA"/>
</dbReference>
<sequence length="51" mass="5723">MSDFTIHQFTLASKVSTRDTGLFNAPKGMDENVAPLPTGKNELLQNDRRLF</sequence>
<dbReference type="AlphaFoldDB" id="W2C7V4"/>
<protein>
    <submittedName>
        <fullName evidence="1">Uncharacterized protein</fullName>
    </submittedName>
</protein>
<proteinExistence type="predicted"/>
<evidence type="ECO:0000313" key="1">
    <source>
        <dbReference type="EMBL" id="ETK03210.1"/>
    </source>
</evidence>
<reference evidence="1 2" key="1">
    <citation type="submission" date="2013-11" db="EMBL/GenBank/DDBJ databases">
        <title>Single cell genomics of uncultured Tannerella BU063 (oral taxon 286).</title>
        <authorList>
            <person name="Beall C.J."/>
            <person name="Campbell A.G."/>
            <person name="Griffen A.L."/>
            <person name="Podar M."/>
            <person name="Leys E.J."/>
        </authorList>
    </citation>
    <scope>NUCLEOTIDE SEQUENCE [LARGE SCALE GENOMIC DNA]</scope>
    <source>
        <strain evidence="1">Cell 5</strain>
    </source>
</reference>
<gene>
    <name evidence="1" type="ORF">T229_15510</name>
</gene>
<name>W2C7V4_9BACT</name>